<dbReference type="OrthoDB" id="9816539at2"/>
<dbReference type="Pfam" id="PF03682">
    <property type="entry name" value="UPF0158"/>
    <property type="match status" value="1"/>
</dbReference>
<dbReference type="InterPro" id="IPR005361">
    <property type="entry name" value="UPF0158"/>
</dbReference>
<evidence type="ECO:0000313" key="1">
    <source>
        <dbReference type="EMBL" id="MPV38093.1"/>
    </source>
</evidence>
<comment type="caution">
    <text evidence="1">The sequence shown here is derived from an EMBL/GenBank/DDBJ whole genome shotgun (WGS) entry which is preliminary data.</text>
</comment>
<sequence>MTDDEAGGTMLDLAVVDLDMLESALEDRSYESTWFLDRQTGEVIYRPDDLAGEFEEEMEDRDLVVIEADDPHAAYRDMADFVAGIADERTRELLTVAIQGPGAFRRFKDTLYRYPDLWDEFSGIRRVAERRRAIEWLRDNELVADADADAALAEL</sequence>
<keyword evidence="2" id="KW-1185">Reference proteome</keyword>
<reference evidence="1 2" key="1">
    <citation type="submission" date="2019-10" db="EMBL/GenBank/DDBJ databases">
        <title>Georgenia wutianyii sp. nov. and Georgenia yuyongxinii sp. nov. isolated from plateau pika (Ochotona curzoniae) in the Qinghai-Tibet plateau of China.</title>
        <authorList>
            <person name="Tian Z."/>
        </authorList>
    </citation>
    <scope>NUCLEOTIDE SEQUENCE [LARGE SCALE GENOMIC DNA]</scope>
    <source>
        <strain evidence="1 2">JCM 19765</strain>
    </source>
</reference>
<organism evidence="1 2">
    <name type="scientific">Georgenia subflava</name>
    <dbReference type="NCBI Taxonomy" id="1622177"/>
    <lineage>
        <taxon>Bacteria</taxon>
        <taxon>Bacillati</taxon>
        <taxon>Actinomycetota</taxon>
        <taxon>Actinomycetes</taxon>
        <taxon>Micrococcales</taxon>
        <taxon>Bogoriellaceae</taxon>
        <taxon>Georgenia</taxon>
    </lineage>
</organism>
<name>A0A6N7ELZ5_9MICO</name>
<evidence type="ECO:0000313" key="2">
    <source>
        <dbReference type="Proteomes" id="UP000437709"/>
    </source>
</evidence>
<dbReference type="Proteomes" id="UP000437709">
    <property type="component" value="Unassembled WGS sequence"/>
</dbReference>
<dbReference type="EMBL" id="WHPC01000062">
    <property type="protein sequence ID" value="MPV38093.1"/>
    <property type="molecule type" value="Genomic_DNA"/>
</dbReference>
<dbReference type="AlphaFoldDB" id="A0A6N7ELZ5"/>
<accession>A0A6N7ELZ5</accession>
<protein>
    <submittedName>
        <fullName evidence="1">Uncharacterized protein</fullName>
    </submittedName>
</protein>
<gene>
    <name evidence="1" type="ORF">GB881_13740</name>
</gene>
<proteinExistence type="predicted"/>
<dbReference type="RefSeq" id="WP_152193544.1">
    <property type="nucleotide sequence ID" value="NZ_VUKD01000001.1"/>
</dbReference>